<evidence type="ECO:0000313" key="1">
    <source>
        <dbReference type="EMBL" id="KAF9076704.1"/>
    </source>
</evidence>
<sequence>MVPVLTLAGVSLQYRDLVRYVGIRFQSASPNIFLASLVDYHLISGCEITPDADRAIFRTLEYLIYVVRLPPTHYALLALRQQVQLYADGHPCWLADLAIAIHLLPRPGNCYTQPLTLPSLANPSPDIVIRDLEAHATDPPSDKLVSPM</sequence>
<dbReference type="Proteomes" id="UP000772434">
    <property type="component" value="Unassembled WGS sequence"/>
</dbReference>
<proteinExistence type="predicted"/>
<accession>A0A9P5Q8B4</accession>
<reference evidence="1" key="1">
    <citation type="submission" date="2020-11" db="EMBL/GenBank/DDBJ databases">
        <authorList>
            <consortium name="DOE Joint Genome Institute"/>
            <person name="Ahrendt S."/>
            <person name="Riley R."/>
            <person name="Andreopoulos W."/>
            <person name="Labutti K."/>
            <person name="Pangilinan J."/>
            <person name="Ruiz-Duenas F.J."/>
            <person name="Barrasa J.M."/>
            <person name="Sanchez-Garcia M."/>
            <person name="Camarero S."/>
            <person name="Miyauchi S."/>
            <person name="Serrano A."/>
            <person name="Linde D."/>
            <person name="Babiker R."/>
            <person name="Drula E."/>
            <person name="Ayuso-Fernandez I."/>
            <person name="Pacheco R."/>
            <person name="Padilla G."/>
            <person name="Ferreira P."/>
            <person name="Barriuso J."/>
            <person name="Kellner H."/>
            <person name="Castanera R."/>
            <person name="Alfaro M."/>
            <person name="Ramirez L."/>
            <person name="Pisabarro A.G."/>
            <person name="Kuo A."/>
            <person name="Tritt A."/>
            <person name="Lipzen A."/>
            <person name="He G."/>
            <person name="Yan M."/>
            <person name="Ng V."/>
            <person name="Cullen D."/>
            <person name="Martin F."/>
            <person name="Rosso M.-N."/>
            <person name="Henrissat B."/>
            <person name="Hibbett D."/>
            <person name="Martinez A.T."/>
            <person name="Grigoriev I.V."/>
        </authorList>
    </citation>
    <scope>NUCLEOTIDE SEQUENCE</scope>
    <source>
        <strain evidence="1">AH 40177</strain>
    </source>
</reference>
<keyword evidence="2" id="KW-1185">Reference proteome</keyword>
<dbReference type="OrthoDB" id="3065006at2759"/>
<comment type="caution">
    <text evidence="1">The sequence shown here is derived from an EMBL/GenBank/DDBJ whole genome shotgun (WGS) entry which is preliminary data.</text>
</comment>
<protein>
    <submittedName>
        <fullName evidence="1">Uncharacterized protein</fullName>
    </submittedName>
</protein>
<evidence type="ECO:0000313" key="2">
    <source>
        <dbReference type="Proteomes" id="UP000772434"/>
    </source>
</evidence>
<name>A0A9P5Q8B4_9AGAR</name>
<organism evidence="1 2">
    <name type="scientific">Rhodocollybia butyracea</name>
    <dbReference type="NCBI Taxonomy" id="206335"/>
    <lineage>
        <taxon>Eukaryota</taxon>
        <taxon>Fungi</taxon>
        <taxon>Dikarya</taxon>
        <taxon>Basidiomycota</taxon>
        <taxon>Agaricomycotina</taxon>
        <taxon>Agaricomycetes</taxon>
        <taxon>Agaricomycetidae</taxon>
        <taxon>Agaricales</taxon>
        <taxon>Marasmiineae</taxon>
        <taxon>Omphalotaceae</taxon>
        <taxon>Rhodocollybia</taxon>
    </lineage>
</organism>
<dbReference type="AlphaFoldDB" id="A0A9P5Q8B4"/>
<dbReference type="EMBL" id="JADNRY010000006">
    <property type="protein sequence ID" value="KAF9076704.1"/>
    <property type="molecule type" value="Genomic_DNA"/>
</dbReference>
<gene>
    <name evidence="1" type="ORF">BDP27DRAFT_1414553</name>
</gene>